<dbReference type="RefSeq" id="WP_266061064.1">
    <property type="nucleotide sequence ID" value="NZ_JAPKFM010000005.1"/>
</dbReference>
<proteinExistence type="predicted"/>
<dbReference type="SUPFAM" id="SSF53271">
    <property type="entry name" value="PRTase-like"/>
    <property type="match status" value="1"/>
</dbReference>
<feature type="domain" description="Phosphoribosyltransferase" evidence="1">
    <location>
        <begin position="27"/>
        <end position="176"/>
    </location>
</feature>
<dbReference type="InterPro" id="IPR000836">
    <property type="entry name" value="PRTase_dom"/>
</dbReference>
<dbReference type="EMBL" id="JAPKFM010000005">
    <property type="protein sequence ID" value="MCX2963963.1"/>
    <property type="molecule type" value="Genomic_DNA"/>
</dbReference>
<dbReference type="Gene3D" id="3.30.1310.20">
    <property type="entry name" value="PRTase-like"/>
    <property type="match status" value="1"/>
</dbReference>
<dbReference type="Pfam" id="PF00156">
    <property type="entry name" value="Pribosyltran"/>
    <property type="match status" value="1"/>
</dbReference>
<name>A0A9X3D2V8_9ACTN</name>
<keyword evidence="2" id="KW-0328">Glycosyltransferase</keyword>
<evidence type="ECO:0000313" key="3">
    <source>
        <dbReference type="Proteomes" id="UP001143347"/>
    </source>
</evidence>
<dbReference type="InterPro" id="IPR029057">
    <property type="entry name" value="PRTase-like"/>
</dbReference>
<organism evidence="2 3">
    <name type="scientific">Gordonia aquimaris</name>
    <dbReference type="NCBI Taxonomy" id="2984863"/>
    <lineage>
        <taxon>Bacteria</taxon>
        <taxon>Bacillati</taxon>
        <taxon>Actinomycetota</taxon>
        <taxon>Actinomycetes</taxon>
        <taxon>Mycobacteriales</taxon>
        <taxon>Gordoniaceae</taxon>
        <taxon>Gordonia</taxon>
    </lineage>
</organism>
<dbReference type="Proteomes" id="UP001143347">
    <property type="component" value="Unassembled WGS sequence"/>
</dbReference>
<reference evidence="2" key="1">
    <citation type="submission" date="2022-10" db="EMBL/GenBank/DDBJ databases">
        <title>WGS of marine actinomycetes from Thailand.</title>
        <authorList>
            <person name="Thawai C."/>
        </authorList>
    </citation>
    <scope>NUCLEOTIDE SEQUENCE</scope>
    <source>
        <strain evidence="2">SW21</strain>
    </source>
</reference>
<accession>A0A9X3D2V8</accession>
<protein>
    <submittedName>
        <fullName evidence="2">Phosphoribosyltransferase family protein</fullName>
    </submittedName>
</protein>
<evidence type="ECO:0000259" key="1">
    <source>
        <dbReference type="Pfam" id="PF00156"/>
    </source>
</evidence>
<dbReference type="CDD" id="cd06223">
    <property type="entry name" value="PRTases_typeI"/>
    <property type="match status" value="1"/>
</dbReference>
<gene>
    <name evidence="2" type="ORF">OSB52_07625</name>
</gene>
<sequence>MTSHIFAGRAYRNRVHAGRILAEYVERHLSALPAPAAETSVIALPCGGVPVARQVAEHLDAPLDVLPVRTIGVPDQPELAAGAIAYPGVMVINDEIIGGLGITPDEWDTLVRLTRAELERCTRVHRHGRAGIAVRDTHVVVVDDGVSTGATMRAAVGALRRLGAAQVTVAVPVGPPGMSERFGDVDHVICPTLLESFRGACAAYDEFEPITDADIRELLSYAGTR</sequence>
<comment type="caution">
    <text evidence="2">The sequence shown here is derived from an EMBL/GenBank/DDBJ whole genome shotgun (WGS) entry which is preliminary data.</text>
</comment>
<keyword evidence="3" id="KW-1185">Reference proteome</keyword>
<evidence type="ECO:0000313" key="2">
    <source>
        <dbReference type="EMBL" id="MCX2963963.1"/>
    </source>
</evidence>
<dbReference type="Gene3D" id="3.40.50.2020">
    <property type="match status" value="1"/>
</dbReference>
<dbReference type="GO" id="GO:0016757">
    <property type="term" value="F:glycosyltransferase activity"/>
    <property type="evidence" value="ECO:0007669"/>
    <property type="project" value="UniProtKB-KW"/>
</dbReference>
<keyword evidence="2" id="KW-0808">Transferase</keyword>
<dbReference type="AlphaFoldDB" id="A0A9X3D2V8"/>